<reference evidence="2" key="2">
    <citation type="submission" date="2022-10" db="EMBL/GenBank/DDBJ databases">
        <authorList>
            <consortium name="ENA_rothamsted_submissions"/>
            <consortium name="culmorum"/>
            <person name="King R."/>
        </authorList>
    </citation>
    <scope>NUCLEOTIDE SEQUENCE</scope>
</reference>
<feature type="compositionally biased region" description="Polar residues" evidence="1">
    <location>
        <begin position="42"/>
        <end position="52"/>
    </location>
</feature>
<proteinExistence type="predicted"/>
<evidence type="ECO:0000313" key="3">
    <source>
        <dbReference type="Proteomes" id="UP001153714"/>
    </source>
</evidence>
<gene>
    <name evidence="2" type="ORF">DIATSA_LOCUS624</name>
</gene>
<feature type="region of interest" description="Disordered" evidence="1">
    <location>
        <begin position="42"/>
        <end position="65"/>
    </location>
</feature>
<keyword evidence="3" id="KW-1185">Reference proteome</keyword>
<evidence type="ECO:0000256" key="1">
    <source>
        <dbReference type="SAM" id="MobiDB-lite"/>
    </source>
</evidence>
<dbReference type="Proteomes" id="UP001153714">
    <property type="component" value="Chromosome 1"/>
</dbReference>
<sequence>MFMASHETIPVQVGEEFSRPVESIMRCEDFKSNFARRLSNRYTSRSVSTPKPDTTLKLRPQSRVEETVNTPERIEAHSQLSKSIMEKNGEAVKLLDKSPIKSDPHCTEVTALNMEVDTLRWQLAQTEANRQMHIALLKQIVTFLNRVRDHIDNQINESPRKEMMMTRITPRSFNVADLPRSRSVLHFNKTLECSSPMKKISTKKISKSISNVNGYKDCVGHRNQIRCPLYSENETAQKISEETLRLITLANTVLSTNLPDLACTCTDNVDDGATKTTEINLIDKDGLRNNDSMSSLGLIEENTANTYILNTDNDSNDIYESINENFIEGKNSAMNDFIVTQSPLHCGLENDFATFELNEKGRQSTLSEKHVTETVNGTILKSTHNRRNEFSHVSNFIEDESGFSSMNSFQEIGIPIISIIPPSPCKEVNYIDEIPDILNEPEKWKSDTLELDKQTVKVFWV</sequence>
<reference evidence="2" key="1">
    <citation type="submission" date="2021-12" db="EMBL/GenBank/DDBJ databases">
        <authorList>
            <person name="King R."/>
        </authorList>
    </citation>
    <scope>NUCLEOTIDE SEQUENCE</scope>
</reference>
<dbReference type="AlphaFoldDB" id="A0A9N9MZY9"/>
<protein>
    <submittedName>
        <fullName evidence="2">Uncharacterized protein</fullName>
    </submittedName>
</protein>
<dbReference type="EMBL" id="OU893332">
    <property type="protein sequence ID" value="CAG9782361.1"/>
    <property type="molecule type" value="Genomic_DNA"/>
</dbReference>
<accession>A0A9N9MZY9</accession>
<evidence type="ECO:0000313" key="2">
    <source>
        <dbReference type="EMBL" id="CAG9782361.1"/>
    </source>
</evidence>
<organism evidence="2 3">
    <name type="scientific">Diatraea saccharalis</name>
    <name type="common">sugarcane borer</name>
    <dbReference type="NCBI Taxonomy" id="40085"/>
    <lineage>
        <taxon>Eukaryota</taxon>
        <taxon>Metazoa</taxon>
        <taxon>Ecdysozoa</taxon>
        <taxon>Arthropoda</taxon>
        <taxon>Hexapoda</taxon>
        <taxon>Insecta</taxon>
        <taxon>Pterygota</taxon>
        <taxon>Neoptera</taxon>
        <taxon>Endopterygota</taxon>
        <taxon>Lepidoptera</taxon>
        <taxon>Glossata</taxon>
        <taxon>Ditrysia</taxon>
        <taxon>Pyraloidea</taxon>
        <taxon>Crambidae</taxon>
        <taxon>Crambinae</taxon>
        <taxon>Diatraea</taxon>
    </lineage>
</organism>
<dbReference type="OrthoDB" id="6600770at2759"/>
<name>A0A9N9MZY9_9NEOP</name>